<name>A0A6G1DGE4_9ORYZ</name>
<evidence type="ECO:0000313" key="2">
    <source>
        <dbReference type="EMBL" id="KAF0911688.1"/>
    </source>
</evidence>
<feature type="transmembrane region" description="Helical" evidence="1">
    <location>
        <begin position="150"/>
        <end position="172"/>
    </location>
</feature>
<proteinExistence type="predicted"/>
<feature type="transmembrane region" description="Helical" evidence="1">
    <location>
        <begin position="289"/>
        <end position="309"/>
    </location>
</feature>
<evidence type="ECO:0008006" key="4">
    <source>
        <dbReference type="Google" id="ProtNLM"/>
    </source>
</evidence>
<dbReference type="AlphaFoldDB" id="A0A6G1DGE4"/>
<feature type="transmembrane region" description="Helical" evidence="1">
    <location>
        <begin position="347"/>
        <end position="367"/>
    </location>
</feature>
<comment type="caution">
    <text evidence="2">The sequence shown here is derived from an EMBL/GenBank/DDBJ whole genome shotgun (WGS) entry which is preliminary data.</text>
</comment>
<dbReference type="EMBL" id="SPHZ02000006">
    <property type="protein sequence ID" value="KAF0911688.1"/>
    <property type="molecule type" value="Genomic_DNA"/>
</dbReference>
<feature type="transmembrane region" description="Helical" evidence="1">
    <location>
        <begin position="321"/>
        <end position="341"/>
    </location>
</feature>
<dbReference type="Pfam" id="PF05684">
    <property type="entry name" value="DUF819"/>
    <property type="match status" value="1"/>
</dbReference>
<keyword evidence="1" id="KW-0812">Transmembrane</keyword>
<sequence>MAPPAALLLSNHSSSPPYYRLTLTHCSARLPLLPRPLALPHHANPRHAGPVRAAALPVPAIAPGDHWGNWAFLLSAAAFGTWSEETTSWGAALSGALVSIMAGLAATATGLVTPGAPAQDAVMEYLLPATVPLLLLGADLRRVVSTTGDLLKAFLIGSVATTIGTTVAFLLVPMRSLGQDSWKIAAALMGSYIGGAVNYVAISEALGVSSSVLAAGVAADNIISALYFMTLFSLAAKIPAEAKTAQDGQTGNGEAEGGSRLSVLHGGVAVALSFVICKAGTAISNQLGLQGGTLPCVTALVVVLATAFPRLLGKLAPSGETIALILMQVFFTVVGANGNLVDAVTKAPSVFAFALVQVSVHLGIVLGVGKLMGVERKPLLIASNANIGGPTTAAAMATAKGWSSLIVPGILVGMFGISIATFLGIGFGMFVLRRICGG</sequence>
<keyword evidence="3" id="KW-1185">Reference proteome</keyword>
<feature type="transmembrane region" description="Helical" evidence="1">
    <location>
        <begin position="222"/>
        <end position="240"/>
    </location>
</feature>
<dbReference type="InterPro" id="IPR008537">
    <property type="entry name" value="DUF819"/>
</dbReference>
<feature type="transmembrane region" description="Helical" evidence="1">
    <location>
        <begin position="405"/>
        <end position="432"/>
    </location>
</feature>
<evidence type="ECO:0000313" key="3">
    <source>
        <dbReference type="Proteomes" id="UP000479710"/>
    </source>
</evidence>
<dbReference type="Proteomes" id="UP000479710">
    <property type="component" value="Unassembled WGS sequence"/>
</dbReference>
<organism evidence="2 3">
    <name type="scientific">Oryza meyeriana var. granulata</name>
    <dbReference type="NCBI Taxonomy" id="110450"/>
    <lineage>
        <taxon>Eukaryota</taxon>
        <taxon>Viridiplantae</taxon>
        <taxon>Streptophyta</taxon>
        <taxon>Embryophyta</taxon>
        <taxon>Tracheophyta</taxon>
        <taxon>Spermatophyta</taxon>
        <taxon>Magnoliopsida</taxon>
        <taxon>Liliopsida</taxon>
        <taxon>Poales</taxon>
        <taxon>Poaceae</taxon>
        <taxon>BOP clade</taxon>
        <taxon>Oryzoideae</taxon>
        <taxon>Oryzeae</taxon>
        <taxon>Oryzinae</taxon>
        <taxon>Oryza</taxon>
        <taxon>Oryza meyeriana</taxon>
    </lineage>
</organism>
<accession>A0A6G1DGE4</accession>
<dbReference type="PANTHER" id="PTHR34289">
    <property type="entry name" value="PROTEIN, PUTATIVE (DUF819)-RELATED"/>
    <property type="match status" value="1"/>
</dbReference>
<keyword evidence="1" id="KW-0472">Membrane</keyword>
<reference evidence="2 3" key="1">
    <citation type="submission" date="2019-11" db="EMBL/GenBank/DDBJ databases">
        <title>Whole genome sequence of Oryza granulata.</title>
        <authorList>
            <person name="Li W."/>
        </authorList>
    </citation>
    <scope>NUCLEOTIDE SEQUENCE [LARGE SCALE GENOMIC DNA]</scope>
    <source>
        <strain evidence="3">cv. Menghai</strain>
        <tissue evidence="2">Leaf</tissue>
    </source>
</reference>
<dbReference type="OrthoDB" id="45797at2759"/>
<protein>
    <recommendedName>
        <fullName evidence="4">Membrane protein YjcL</fullName>
    </recommendedName>
</protein>
<evidence type="ECO:0000256" key="1">
    <source>
        <dbReference type="SAM" id="Phobius"/>
    </source>
</evidence>
<feature type="transmembrane region" description="Helical" evidence="1">
    <location>
        <begin position="184"/>
        <end position="202"/>
    </location>
</feature>
<gene>
    <name evidence="2" type="ORF">E2562_011688</name>
</gene>
<dbReference type="PANTHER" id="PTHR34289:SF1">
    <property type="entry name" value="OS06G0107100 PROTEIN"/>
    <property type="match status" value="1"/>
</dbReference>
<keyword evidence="1" id="KW-1133">Transmembrane helix</keyword>